<dbReference type="InterPro" id="IPR011057">
    <property type="entry name" value="Mss4-like_sf"/>
</dbReference>
<name>A0A841IUK6_9SPHN</name>
<proteinExistence type="inferred from homology"/>
<evidence type="ECO:0000256" key="3">
    <source>
        <dbReference type="ARBA" id="ARBA00022833"/>
    </source>
</evidence>
<evidence type="ECO:0000256" key="1">
    <source>
        <dbReference type="ARBA" id="ARBA00005495"/>
    </source>
</evidence>
<accession>A0A841IUK6</accession>
<comment type="caution">
    <text evidence="5">The sequence shown here is derived from an EMBL/GenBank/DDBJ whole genome shotgun (WGS) entry which is preliminary data.</text>
</comment>
<dbReference type="AlphaFoldDB" id="A0A841IUK6"/>
<sequence length="115" mass="12847">MFSGSCHCGTIRYTVDEDMPTKAMSCNCSICRRQAPLHHFTTPAKFAFQGSRDDLRTYKFNHHVIAHHFCRTCGCAPFAEGKTPGGTDMVEINLRCADGIDLDTLEIMHYDGASR</sequence>
<keyword evidence="2" id="KW-0479">Metal-binding</keyword>
<dbReference type="Proteomes" id="UP000552700">
    <property type="component" value="Unassembled WGS sequence"/>
</dbReference>
<organism evidence="5 6">
    <name type="scientific">Sphingobium subterraneum</name>
    <dbReference type="NCBI Taxonomy" id="627688"/>
    <lineage>
        <taxon>Bacteria</taxon>
        <taxon>Pseudomonadati</taxon>
        <taxon>Pseudomonadota</taxon>
        <taxon>Alphaproteobacteria</taxon>
        <taxon>Sphingomonadales</taxon>
        <taxon>Sphingomonadaceae</taxon>
        <taxon>Sphingobium</taxon>
    </lineage>
</organism>
<keyword evidence="3" id="KW-0862">Zinc</keyword>
<dbReference type="Pfam" id="PF04828">
    <property type="entry name" value="GFA"/>
    <property type="match status" value="1"/>
</dbReference>
<evidence type="ECO:0000313" key="5">
    <source>
        <dbReference type="EMBL" id="MBB6122609.1"/>
    </source>
</evidence>
<dbReference type="PANTHER" id="PTHR28620">
    <property type="entry name" value="CENTROMERE PROTEIN V"/>
    <property type="match status" value="1"/>
</dbReference>
<dbReference type="PROSITE" id="PS51891">
    <property type="entry name" value="CENP_V_GFA"/>
    <property type="match status" value="1"/>
</dbReference>
<evidence type="ECO:0000259" key="4">
    <source>
        <dbReference type="PROSITE" id="PS51891"/>
    </source>
</evidence>
<feature type="domain" description="CENP-V/GFA" evidence="4">
    <location>
        <begin position="2"/>
        <end position="111"/>
    </location>
</feature>
<evidence type="ECO:0000313" key="6">
    <source>
        <dbReference type="Proteomes" id="UP000552700"/>
    </source>
</evidence>
<dbReference type="RefSeq" id="WP_221230847.1">
    <property type="nucleotide sequence ID" value="NZ_JACIJP010000001.1"/>
</dbReference>
<dbReference type="Gene3D" id="2.170.150.70">
    <property type="match status" value="1"/>
</dbReference>
<dbReference type="InterPro" id="IPR006913">
    <property type="entry name" value="CENP-V/GFA"/>
</dbReference>
<dbReference type="EMBL" id="JACIJP010000001">
    <property type="protein sequence ID" value="MBB6122609.1"/>
    <property type="molecule type" value="Genomic_DNA"/>
</dbReference>
<dbReference type="GO" id="GO:0016846">
    <property type="term" value="F:carbon-sulfur lyase activity"/>
    <property type="evidence" value="ECO:0007669"/>
    <property type="project" value="InterPro"/>
</dbReference>
<keyword evidence="6" id="KW-1185">Reference proteome</keyword>
<comment type="similarity">
    <text evidence="1">Belongs to the Gfa family.</text>
</comment>
<dbReference type="SUPFAM" id="SSF51316">
    <property type="entry name" value="Mss4-like"/>
    <property type="match status" value="1"/>
</dbReference>
<evidence type="ECO:0000256" key="2">
    <source>
        <dbReference type="ARBA" id="ARBA00022723"/>
    </source>
</evidence>
<dbReference type="GO" id="GO:0046872">
    <property type="term" value="F:metal ion binding"/>
    <property type="evidence" value="ECO:0007669"/>
    <property type="project" value="UniProtKB-KW"/>
</dbReference>
<dbReference type="PANTHER" id="PTHR28620:SF1">
    <property type="entry name" value="CENP-V_GFA DOMAIN-CONTAINING PROTEIN"/>
    <property type="match status" value="1"/>
</dbReference>
<reference evidence="5 6" key="1">
    <citation type="submission" date="2020-08" db="EMBL/GenBank/DDBJ databases">
        <title>Genomic Encyclopedia of Type Strains, Phase IV (KMG-IV): sequencing the most valuable type-strain genomes for metagenomic binning, comparative biology and taxonomic classification.</title>
        <authorList>
            <person name="Goeker M."/>
        </authorList>
    </citation>
    <scope>NUCLEOTIDE SEQUENCE [LARGE SCALE GENOMIC DNA]</scope>
    <source>
        <strain evidence="5 6">DSM 102255</strain>
    </source>
</reference>
<dbReference type="InterPro" id="IPR052355">
    <property type="entry name" value="CENP-V-like"/>
</dbReference>
<gene>
    <name evidence="5" type="ORF">FHS92_000316</name>
</gene>
<protein>
    <recommendedName>
        <fullName evidence="4">CENP-V/GFA domain-containing protein</fullName>
    </recommendedName>
</protein>